<dbReference type="Proteomes" id="UP001221757">
    <property type="component" value="Unassembled WGS sequence"/>
</dbReference>
<accession>A0AAD7D5J5</accession>
<keyword evidence="2" id="KW-1185">Reference proteome</keyword>
<dbReference type="AlphaFoldDB" id="A0AAD7D5J5"/>
<proteinExistence type="predicted"/>
<evidence type="ECO:0000313" key="1">
    <source>
        <dbReference type="EMBL" id="KAJ7680032.1"/>
    </source>
</evidence>
<protein>
    <submittedName>
        <fullName evidence="1">Uncharacterized protein</fullName>
    </submittedName>
</protein>
<reference evidence="1" key="1">
    <citation type="submission" date="2023-03" db="EMBL/GenBank/DDBJ databases">
        <title>Massive genome expansion in bonnet fungi (Mycena s.s.) driven by repeated elements and novel gene families across ecological guilds.</title>
        <authorList>
            <consortium name="Lawrence Berkeley National Laboratory"/>
            <person name="Harder C.B."/>
            <person name="Miyauchi S."/>
            <person name="Viragh M."/>
            <person name="Kuo A."/>
            <person name="Thoen E."/>
            <person name="Andreopoulos B."/>
            <person name="Lu D."/>
            <person name="Skrede I."/>
            <person name="Drula E."/>
            <person name="Henrissat B."/>
            <person name="Morin E."/>
            <person name="Kohler A."/>
            <person name="Barry K."/>
            <person name="LaButti K."/>
            <person name="Morin E."/>
            <person name="Salamov A."/>
            <person name="Lipzen A."/>
            <person name="Mereny Z."/>
            <person name="Hegedus B."/>
            <person name="Baldrian P."/>
            <person name="Stursova M."/>
            <person name="Weitz H."/>
            <person name="Taylor A."/>
            <person name="Grigoriev I.V."/>
            <person name="Nagy L.G."/>
            <person name="Martin F."/>
            <person name="Kauserud H."/>
        </authorList>
    </citation>
    <scope>NUCLEOTIDE SEQUENCE</scope>
    <source>
        <strain evidence="1">CBHHK067</strain>
    </source>
</reference>
<evidence type="ECO:0000313" key="2">
    <source>
        <dbReference type="Proteomes" id="UP001221757"/>
    </source>
</evidence>
<sequence length="163" mass="18144">MLALAGLAGYRYGGMSHAADTPDQVLLTQPVAAGRPEPQRILGLANFMAPRLQRTSAGVVDDPRAVHTKHHSRRPSAKVGVRHPDADHAILARQHIYLLAHHPRPQLTVPKYNEIIRKYSPIKDNELVACTLSMRYPDLERIAQHYARPDKRPLGDVLGFLGM</sequence>
<gene>
    <name evidence="1" type="ORF">B0H17DRAFT_1138799</name>
</gene>
<name>A0AAD7D5J5_MYCRO</name>
<comment type="caution">
    <text evidence="1">The sequence shown here is derived from an EMBL/GenBank/DDBJ whole genome shotgun (WGS) entry which is preliminary data.</text>
</comment>
<organism evidence="1 2">
    <name type="scientific">Mycena rosella</name>
    <name type="common">Pink bonnet</name>
    <name type="synonym">Agaricus rosellus</name>
    <dbReference type="NCBI Taxonomy" id="1033263"/>
    <lineage>
        <taxon>Eukaryota</taxon>
        <taxon>Fungi</taxon>
        <taxon>Dikarya</taxon>
        <taxon>Basidiomycota</taxon>
        <taxon>Agaricomycotina</taxon>
        <taxon>Agaricomycetes</taxon>
        <taxon>Agaricomycetidae</taxon>
        <taxon>Agaricales</taxon>
        <taxon>Marasmiineae</taxon>
        <taxon>Mycenaceae</taxon>
        <taxon>Mycena</taxon>
    </lineage>
</organism>
<dbReference type="EMBL" id="JARKIE010000124">
    <property type="protein sequence ID" value="KAJ7680032.1"/>
    <property type="molecule type" value="Genomic_DNA"/>
</dbReference>